<organism evidence="1 2">
    <name type="scientific">Celeribacter halophilus</name>
    <dbReference type="NCBI Taxonomy" id="576117"/>
    <lineage>
        <taxon>Bacteria</taxon>
        <taxon>Pseudomonadati</taxon>
        <taxon>Pseudomonadota</taxon>
        <taxon>Alphaproteobacteria</taxon>
        <taxon>Rhodobacterales</taxon>
        <taxon>Roseobacteraceae</taxon>
        <taxon>Celeribacter</taxon>
    </lineage>
</organism>
<dbReference type="PIRSF" id="PIRSF019381">
    <property type="entry name" value="YcjX"/>
    <property type="match status" value="1"/>
</dbReference>
<protein>
    <recommendedName>
        <fullName evidence="3">YcjX-like protein</fullName>
    </recommendedName>
</protein>
<keyword evidence="2" id="KW-1185">Reference proteome</keyword>
<accession>A0A1I3RNY1</accession>
<name>A0A1I3RNY1_9RHOB</name>
<gene>
    <name evidence="1" type="ORF">SAMN04488138_105185</name>
</gene>
<dbReference type="Proteomes" id="UP000183299">
    <property type="component" value="Unassembled WGS sequence"/>
</dbReference>
<dbReference type="EMBL" id="FORY01000005">
    <property type="protein sequence ID" value="SFJ47582.1"/>
    <property type="molecule type" value="Genomic_DNA"/>
</dbReference>
<dbReference type="STRING" id="576117.SAMN04488138_105185"/>
<evidence type="ECO:0008006" key="3">
    <source>
        <dbReference type="Google" id="ProtNLM"/>
    </source>
</evidence>
<dbReference type="Pfam" id="PF04317">
    <property type="entry name" value="DUF463"/>
    <property type="match status" value="1"/>
</dbReference>
<dbReference type="PANTHER" id="PTHR38605:SF1">
    <property type="entry name" value="ATPASE"/>
    <property type="match status" value="1"/>
</dbReference>
<dbReference type="OrthoDB" id="9777645at2"/>
<evidence type="ECO:0000313" key="2">
    <source>
        <dbReference type="Proteomes" id="UP000183299"/>
    </source>
</evidence>
<dbReference type="PANTHER" id="PTHR38605">
    <property type="entry name" value="ATPASE-RELATED"/>
    <property type="match status" value="1"/>
</dbReference>
<proteinExistence type="predicted"/>
<dbReference type="InterPro" id="IPR007413">
    <property type="entry name" value="YcjX-like"/>
</dbReference>
<reference evidence="1 2" key="1">
    <citation type="submission" date="2016-10" db="EMBL/GenBank/DDBJ databases">
        <authorList>
            <person name="de Groot N.N."/>
        </authorList>
    </citation>
    <scope>NUCLEOTIDE SEQUENCE [LARGE SCALE GENOMIC DNA]</scope>
    <source>
        <strain evidence="1 2">CGMCC 1.8891</strain>
    </source>
</reference>
<dbReference type="AlphaFoldDB" id="A0A1I3RNY1"/>
<sequence>MILNDIADRIFRGVETVQDGVHEALFEPVIRLGVTGLSRAGKTVFITSLVANLLDRGRMAQFGPASAISAAYLQPQPDDTVPRFDYETHLSALTAPEPHWPDSTRAVSELRLSFKVRPAGLLGSLTGPRTVHLDIVDYPGEWLLDLGLMEKSYAEWSAEALAAARDRVEGAAFVAALEASDPTAKQDEPAAKALAEKFTTYLKSAREAGYSDCTPGRFLLPGELEGSPVLTFAPLPEGDAPRGSLKREFERRYEAYKREVVKPFFRDHFSRIDRQIVLVDALGAIHSGPKAVEDLRRTMADILAAFRPGRVGRIMSLLGQHKVEKILFAATKADHIHHSQHPRLTAIMEALVREARDRADFAGAGTQAMSMAALRATVEETMEHEGQSLDVVRGTTESGKQAAFYSGELPQDPAHILSPARNGAEKWLDGQYEIMKFRPARLTLRPGEGPPHIRLDRAAEFLIGDKL</sequence>
<dbReference type="GeneID" id="98664848"/>
<dbReference type="RefSeq" id="WP_066599668.1">
    <property type="nucleotide sequence ID" value="NZ_FORY01000005.1"/>
</dbReference>
<evidence type="ECO:0000313" key="1">
    <source>
        <dbReference type="EMBL" id="SFJ47582.1"/>
    </source>
</evidence>